<evidence type="ECO:0000313" key="3">
    <source>
        <dbReference type="Proteomes" id="UP001154255"/>
    </source>
</evidence>
<dbReference type="EMBL" id="CAMXCS010000007">
    <property type="protein sequence ID" value="CAI3956213.1"/>
    <property type="molecule type" value="Genomic_DNA"/>
</dbReference>
<comment type="caution">
    <text evidence="1">The sequence shown here is derived from an EMBL/GenBank/DDBJ whole genome shotgun (WGS) entry which is preliminary data.</text>
</comment>
<dbReference type="Proteomes" id="UP001154259">
    <property type="component" value="Unassembled WGS sequence"/>
</dbReference>
<evidence type="ECO:0000313" key="1">
    <source>
        <dbReference type="EMBL" id="CAI3953962.1"/>
    </source>
</evidence>
<gene>
    <name evidence="2" type="ORF">R53529_LOCUS2010</name>
    <name evidence="1" type="ORF">R53530_LOCUS2002</name>
</gene>
<evidence type="ECO:0000313" key="2">
    <source>
        <dbReference type="EMBL" id="CAI3956213.1"/>
    </source>
</evidence>
<name>A0A9W4TN37_9PROT</name>
<evidence type="ECO:0000313" key="4">
    <source>
        <dbReference type="Proteomes" id="UP001154259"/>
    </source>
</evidence>
<accession>A0A9W4TN37</accession>
<sequence length="39" mass="4419">MKKEIPINHILYFVSISSSFIKGGSEKGSKRFFGDIDLE</sequence>
<proteinExistence type="predicted"/>
<dbReference type="EMBL" id="CAMXCM010000007">
    <property type="protein sequence ID" value="CAI3953962.1"/>
    <property type="molecule type" value="Genomic_DNA"/>
</dbReference>
<keyword evidence="4" id="KW-1185">Reference proteome</keyword>
<reference evidence="1" key="1">
    <citation type="submission" date="2022-10" db="EMBL/GenBank/DDBJ databases">
        <authorList>
            <person name="Botero Cardona J."/>
        </authorList>
    </citation>
    <scope>NUCLEOTIDE SEQUENCE</scope>
    <source>
        <strain evidence="1">LMG 31819</strain>
        <strain evidence="2">R-53529</strain>
    </source>
</reference>
<organism evidence="1 3">
    <name type="scientific">Commensalibacter communis</name>
    <dbReference type="NCBI Taxonomy" id="2972786"/>
    <lineage>
        <taxon>Bacteria</taxon>
        <taxon>Pseudomonadati</taxon>
        <taxon>Pseudomonadota</taxon>
        <taxon>Alphaproteobacteria</taxon>
        <taxon>Acetobacterales</taxon>
        <taxon>Acetobacteraceae</taxon>
    </lineage>
</organism>
<protein>
    <submittedName>
        <fullName evidence="1">Uncharacterized protein</fullName>
    </submittedName>
</protein>
<dbReference type="Proteomes" id="UP001154255">
    <property type="component" value="Unassembled WGS sequence"/>
</dbReference>
<dbReference type="AlphaFoldDB" id="A0A9W4TN37"/>